<dbReference type="VEuPathDB" id="FungiDB:VP01_4433g1"/>
<gene>
    <name evidence="4" type="ORF">VP01_4433g1</name>
</gene>
<evidence type="ECO:0000259" key="3">
    <source>
        <dbReference type="Pfam" id="PF13359"/>
    </source>
</evidence>
<dbReference type="AlphaFoldDB" id="A0A0L6URH2"/>
<dbReference type="OrthoDB" id="5540949at2759"/>
<organism evidence="4 5">
    <name type="scientific">Puccinia sorghi</name>
    <dbReference type="NCBI Taxonomy" id="27349"/>
    <lineage>
        <taxon>Eukaryota</taxon>
        <taxon>Fungi</taxon>
        <taxon>Dikarya</taxon>
        <taxon>Basidiomycota</taxon>
        <taxon>Pucciniomycotina</taxon>
        <taxon>Pucciniomycetes</taxon>
        <taxon>Pucciniales</taxon>
        <taxon>Pucciniaceae</taxon>
        <taxon>Puccinia</taxon>
    </lineage>
</organism>
<feature type="domain" description="DDE Tnp4" evidence="3">
    <location>
        <begin position="43"/>
        <end position="138"/>
    </location>
</feature>
<comment type="cofactor">
    <cofactor evidence="1">
        <name>a divalent metal cation</name>
        <dbReference type="ChEBI" id="CHEBI:60240"/>
    </cofactor>
</comment>
<proteinExistence type="predicted"/>
<evidence type="ECO:0000256" key="2">
    <source>
        <dbReference type="ARBA" id="ARBA00022723"/>
    </source>
</evidence>
<sequence length="178" mass="19984">MVLSRLSIAGVELLLDTIFGQKVGRKIQKLFKEVGFKRCVGLVDGALVVLSTCPQLYGPEYFNRKGNYGIVNLFFCDQNKEILFVETVWPGSSHDQNLMSNSILASNPHDFFLDDEYVLADLAFTPTANVVPAFKHNKHRILMMRMVSTAITQVWMSAMCMKLGGSNGYAKYYHCAES</sequence>
<dbReference type="Pfam" id="PF13359">
    <property type="entry name" value="DDE_Tnp_4"/>
    <property type="match status" value="1"/>
</dbReference>
<accession>A0A0L6URH2</accession>
<keyword evidence="2" id="KW-0479">Metal-binding</keyword>
<reference evidence="4 5" key="1">
    <citation type="submission" date="2015-08" db="EMBL/GenBank/DDBJ databases">
        <title>Next Generation Sequencing and Analysis of the Genome of Puccinia sorghi L Schw, the Causal Agent of Maize Common Rust.</title>
        <authorList>
            <person name="Rochi L."/>
            <person name="Burguener G."/>
            <person name="Darino M."/>
            <person name="Turjanski A."/>
            <person name="Kreff E."/>
            <person name="Dieguez M.J."/>
            <person name="Sacco F."/>
        </authorList>
    </citation>
    <scope>NUCLEOTIDE SEQUENCE [LARGE SCALE GENOMIC DNA]</scope>
    <source>
        <strain evidence="4 5">RO10H11247</strain>
    </source>
</reference>
<name>A0A0L6URH2_9BASI</name>
<dbReference type="STRING" id="27349.A0A0L6URH2"/>
<evidence type="ECO:0000256" key="1">
    <source>
        <dbReference type="ARBA" id="ARBA00001968"/>
    </source>
</evidence>
<dbReference type="EMBL" id="LAVV01009539">
    <property type="protein sequence ID" value="KNZ50425.1"/>
    <property type="molecule type" value="Genomic_DNA"/>
</dbReference>
<evidence type="ECO:0000313" key="4">
    <source>
        <dbReference type="EMBL" id="KNZ50425.1"/>
    </source>
</evidence>
<evidence type="ECO:0000313" key="5">
    <source>
        <dbReference type="Proteomes" id="UP000037035"/>
    </source>
</evidence>
<dbReference type="Proteomes" id="UP000037035">
    <property type="component" value="Unassembled WGS sequence"/>
</dbReference>
<dbReference type="GO" id="GO:0046872">
    <property type="term" value="F:metal ion binding"/>
    <property type="evidence" value="ECO:0007669"/>
    <property type="project" value="UniProtKB-KW"/>
</dbReference>
<dbReference type="InterPro" id="IPR027806">
    <property type="entry name" value="HARBI1_dom"/>
</dbReference>
<keyword evidence="5" id="KW-1185">Reference proteome</keyword>
<protein>
    <recommendedName>
        <fullName evidence="3">DDE Tnp4 domain-containing protein</fullName>
    </recommendedName>
</protein>
<comment type="caution">
    <text evidence="4">The sequence shown here is derived from an EMBL/GenBank/DDBJ whole genome shotgun (WGS) entry which is preliminary data.</text>
</comment>